<feature type="domain" description="Major facilitator superfamily (MFS) profile" evidence="7">
    <location>
        <begin position="54"/>
        <end position="486"/>
    </location>
</feature>
<evidence type="ECO:0000313" key="8">
    <source>
        <dbReference type="EMBL" id="TFY75869.1"/>
    </source>
</evidence>
<feature type="transmembrane region" description="Helical" evidence="6">
    <location>
        <begin position="371"/>
        <end position="389"/>
    </location>
</feature>
<dbReference type="InterPro" id="IPR036259">
    <property type="entry name" value="MFS_trans_sf"/>
</dbReference>
<feature type="transmembrane region" description="Helical" evidence="6">
    <location>
        <begin position="156"/>
        <end position="178"/>
    </location>
</feature>
<feature type="transmembrane region" description="Helical" evidence="6">
    <location>
        <begin position="460"/>
        <end position="481"/>
    </location>
</feature>
<evidence type="ECO:0000259" key="7">
    <source>
        <dbReference type="PROSITE" id="PS50850"/>
    </source>
</evidence>
<comment type="caution">
    <text evidence="8">The sequence shown here is derived from an EMBL/GenBank/DDBJ whole genome shotgun (WGS) entry which is preliminary data.</text>
</comment>
<sequence>MDATYIDDKKDANSLEHIERRVSPARSDVTDGELLGEQRAQAEKKFVRKLDMRLLPTIIVIFIMNYIDRTAVTAARLKGLEEDLHLTDLQYNVILAVLYASYCPAQIPSNMVRCSASFLSIPLARVNSSRAWYLRPSWYIGICVILWGLTSALTGVTVNFTGIICCRVFIGLPEAAFYPGAIYLLSRWYTRRELAFRSALLYGGLLISNAFGSLMAAGILGGMEGKRGIRAWRWLFYIEGSITIVVGFATIYLLPDYPNNTRWLSPAERRLAQVRLAEDAGEADEDTATDSPWNGFVLAMKDPKTSIFALISCTQLLGLSFVNFFPTLTATLGFSTTISLLLAAPPWIFATIVTCVNAWNAGMTGERFFHITSWWWGVIIANIIGVTTMSVGGRYVAMFLMASGYAGFALTLVWVSNAIPRPPAKRSAAIGIVNGFGNIGNLIGSFTWKAAWGPDYHPSMYIGIGGLAIATSLSFIIRCMLIYENKQLDKAEVGAFEGANRERIEEAARLEGISVEEAIERKRGFRYLY</sequence>
<accession>A0A4Y9ZQX0</accession>
<dbReference type="PANTHER" id="PTHR43791:SF6">
    <property type="entry name" value="TRANSPORTER, PUTATIVE (AFU_ORTHOLOGUE AFUA_1G16690)-RELATED"/>
    <property type="match status" value="1"/>
</dbReference>
<evidence type="ECO:0000313" key="9">
    <source>
        <dbReference type="Proteomes" id="UP000298061"/>
    </source>
</evidence>
<keyword evidence="9" id="KW-1185">Reference proteome</keyword>
<dbReference type="PANTHER" id="PTHR43791">
    <property type="entry name" value="PERMEASE-RELATED"/>
    <property type="match status" value="1"/>
</dbReference>
<feature type="transmembrane region" description="Helical" evidence="6">
    <location>
        <begin position="395"/>
        <end position="415"/>
    </location>
</feature>
<dbReference type="GO" id="GO:0022857">
    <property type="term" value="F:transmembrane transporter activity"/>
    <property type="evidence" value="ECO:0007669"/>
    <property type="project" value="InterPro"/>
</dbReference>
<reference evidence="8 9" key="1">
    <citation type="submission" date="2019-02" db="EMBL/GenBank/DDBJ databases">
        <title>Genome sequencing of the rare red list fungi Hericium alpestre (H. flagellum).</title>
        <authorList>
            <person name="Buettner E."/>
            <person name="Kellner H."/>
        </authorList>
    </citation>
    <scope>NUCLEOTIDE SEQUENCE [LARGE SCALE GENOMIC DNA]</scope>
    <source>
        <strain evidence="8 9">DSM 108284</strain>
    </source>
</reference>
<feature type="transmembrane region" description="Helical" evidence="6">
    <location>
        <begin position="234"/>
        <end position="254"/>
    </location>
</feature>
<dbReference type="PROSITE" id="PS50850">
    <property type="entry name" value="MFS"/>
    <property type="match status" value="1"/>
</dbReference>
<feature type="transmembrane region" description="Helical" evidence="6">
    <location>
        <begin position="338"/>
        <end position="359"/>
    </location>
</feature>
<dbReference type="OrthoDB" id="2985014at2759"/>
<proteinExistence type="predicted"/>
<comment type="subcellular location">
    <subcellularLocation>
        <location evidence="1">Membrane</location>
        <topology evidence="1">Multi-pass membrane protein</topology>
    </subcellularLocation>
</comment>
<keyword evidence="3 6" id="KW-0812">Transmembrane</keyword>
<dbReference type="AlphaFoldDB" id="A0A4Y9ZQX0"/>
<evidence type="ECO:0000256" key="5">
    <source>
        <dbReference type="ARBA" id="ARBA00023136"/>
    </source>
</evidence>
<dbReference type="InterPro" id="IPR011701">
    <property type="entry name" value="MFS"/>
</dbReference>
<evidence type="ECO:0000256" key="1">
    <source>
        <dbReference type="ARBA" id="ARBA00004141"/>
    </source>
</evidence>
<dbReference type="InterPro" id="IPR020846">
    <property type="entry name" value="MFS_dom"/>
</dbReference>
<feature type="transmembrane region" description="Helical" evidence="6">
    <location>
        <begin position="427"/>
        <end position="448"/>
    </location>
</feature>
<evidence type="ECO:0000256" key="2">
    <source>
        <dbReference type="ARBA" id="ARBA00022448"/>
    </source>
</evidence>
<gene>
    <name evidence="8" type="ORF">EWM64_g8143</name>
</gene>
<protein>
    <recommendedName>
        <fullName evidence="7">Major facilitator superfamily (MFS) profile domain-containing protein</fullName>
    </recommendedName>
</protein>
<feature type="transmembrane region" description="Helical" evidence="6">
    <location>
        <begin position="199"/>
        <end position="222"/>
    </location>
</feature>
<keyword evidence="5 6" id="KW-0472">Membrane</keyword>
<keyword evidence="2" id="KW-0813">Transport</keyword>
<dbReference type="FunFam" id="1.20.1250.20:FF:000057">
    <property type="entry name" value="MFS general substrate transporter"/>
    <property type="match status" value="1"/>
</dbReference>
<dbReference type="Pfam" id="PF07690">
    <property type="entry name" value="MFS_1"/>
    <property type="match status" value="1"/>
</dbReference>
<evidence type="ECO:0000256" key="3">
    <source>
        <dbReference type="ARBA" id="ARBA00022692"/>
    </source>
</evidence>
<evidence type="ECO:0000256" key="6">
    <source>
        <dbReference type="SAM" id="Phobius"/>
    </source>
</evidence>
<dbReference type="FunFam" id="1.20.1250.20:FF:000013">
    <property type="entry name" value="MFS general substrate transporter"/>
    <property type="match status" value="1"/>
</dbReference>
<dbReference type="Proteomes" id="UP000298061">
    <property type="component" value="Unassembled WGS sequence"/>
</dbReference>
<feature type="transmembrane region" description="Helical" evidence="6">
    <location>
        <begin position="132"/>
        <end position="150"/>
    </location>
</feature>
<dbReference type="STRING" id="135208.A0A4Y9ZQX0"/>
<keyword evidence="4 6" id="KW-1133">Transmembrane helix</keyword>
<dbReference type="SUPFAM" id="SSF103473">
    <property type="entry name" value="MFS general substrate transporter"/>
    <property type="match status" value="1"/>
</dbReference>
<feature type="transmembrane region" description="Helical" evidence="6">
    <location>
        <begin position="307"/>
        <end position="326"/>
    </location>
</feature>
<evidence type="ECO:0000256" key="4">
    <source>
        <dbReference type="ARBA" id="ARBA00022989"/>
    </source>
</evidence>
<organism evidence="8 9">
    <name type="scientific">Hericium alpestre</name>
    <dbReference type="NCBI Taxonomy" id="135208"/>
    <lineage>
        <taxon>Eukaryota</taxon>
        <taxon>Fungi</taxon>
        <taxon>Dikarya</taxon>
        <taxon>Basidiomycota</taxon>
        <taxon>Agaricomycotina</taxon>
        <taxon>Agaricomycetes</taxon>
        <taxon>Russulales</taxon>
        <taxon>Hericiaceae</taxon>
        <taxon>Hericium</taxon>
    </lineage>
</organism>
<dbReference type="Gene3D" id="1.20.1250.20">
    <property type="entry name" value="MFS general substrate transporter like domains"/>
    <property type="match status" value="2"/>
</dbReference>
<name>A0A4Y9ZQX0_9AGAM</name>
<dbReference type="GO" id="GO:0016020">
    <property type="term" value="C:membrane"/>
    <property type="evidence" value="ECO:0007669"/>
    <property type="project" value="UniProtKB-SubCell"/>
</dbReference>
<dbReference type="EMBL" id="SFCI01001401">
    <property type="protein sequence ID" value="TFY75869.1"/>
    <property type="molecule type" value="Genomic_DNA"/>
</dbReference>